<dbReference type="InterPro" id="IPR001752">
    <property type="entry name" value="Kinesin_motor_dom"/>
</dbReference>
<comment type="caution">
    <text evidence="3">The sequence shown here is derived from an EMBL/GenBank/DDBJ whole genome shotgun (WGS) entry which is preliminary data.</text>
</comment>
<dbReference type="GO" id="GO:0003777">
    <property type="term" value="F:microtubule motor activity"/>
    <property type="evidence" value="ECO:0007669"/>
    <property type="project" value="InterPro"/>
</dbReference>
<dbReference type="AlphaFoldDB" id="A0A813H711"/>
<dbReference type="GO" id="GO:0008017">
    <property type="term" value="F:microtubule binding"/>
    <property type="evidence" value="ECO:0007669"/>
    <property type="project" value="InterPro"/>
</dbReference>
<dbReference type="OrthoDB" id="10300536at2759"/>
<evidence type="ECO:0000256" key="1">
    <source>
        <dbReference type="PROSITE-ProRule" id="PRU00283"/>
    </source>
</evidence>
<dbReference type="EMBL" id="CAJNNV010030758">
    <property type="protein sequence ID" value="CAE8633415.1"/>
    <property type="molecule type" value="Genomic_DNA"/>
</dbReference>
<dbReference type="GO" id="GO:0007018">
    <property type="term" value="P:microtubule-based movement"/>
    <property type="evidence" value="ECO:0007669"/>
    <property type="project" value="InterPro"/>
</dbReference>
<dbReference type="PROSITE" id="PS50067">
    <property type="entry name" value="KINESIN_MOTOR_2"/>
    <property type="match status" value="1"/>
</dbReference>
<dbReference type="GO" id="GO:0005524">
    <property type="term" value="F:ATP binding"/>
    <property type="evidence" value="ECO:0007669"/>
    <property type="project" value="InterPro"/>
</dbReference>
<proteinExistence type="inferred from homology"/>
<dbReference type="Proteomes" id="UP000654075">
    <property type="component" value="Unassembled WGS sequence"/>
</dbReference>
<reference evidence="3" key="1">
    <citation type="submission" date="2021-02" db="EMBL/GenBank/DDBJ databases">
        <authorList>
            <person name="Dougan E. K."/>
            <person name="Rhodes N."/>
            <person name="Thang M."/>
            <person name="Chan C."/>
        </authorList>
    </citation>
    <scope>NUCLEOTIDE SEQUENCE</scope>
</reference>
<feature type="domain" description="Kinesin motor" evidence="2">
    <location>
        <begin position="1"/>
        <end position="82"/>
    </location>
</feature>
<organism evidence="3 4">
    <name type="scientific">Polarella glacialis</name>
    <name type="common">Dinoflagellate</name>
    <dbReference type="NCBI Taxonomy" id="89957"/>
    <lineage>
        <taxon>Eukaryota</taxon>
        <taxon>Sar</taxon>
        <taxon>Alveolata</taxon>
        <taxon>Dinophyceae</taxon>
        <taxon>Suessiales</taxon>
        <taxon>Suessiaceae</taxon>
        <taxon>Polarella</taxon>
    </lineage>
</organism>
<keyword evidence="4" id="KW-1185">Reference proteome</keyword>
<comment type="similarity">
    <text evidence="1">Belongs to the TRAFAC class myosin-kinesin ATPase superfamily. Kinesin family.</text>
</comment>
<name>A0A813H711_POLGL</name>
<evidence type="ECO:0000313" key="4">
    <source>
        <dbReference type="Proteomes" id="UP000654075"/>
    </source>
</evidence>
<evidence type="ECO:0000259" key="2">
    <source>
        <dbReference type="PROSITE" id="PS50067"/>
    </source>
</evidence>
<gene>
    <name evidence="3" type="ORF">PGLA1383_LOCUS49310</name>
</gene>
<protein>
    <recommendedName>
        <fullName evidence="2">Kinesin motor domain-containing protein</fullName>
    </recommendedName>
</protein>
<dbReference type="InterPro" id="IPR027417">
    <property type="entry name" value="P-loop_NTPase"/>
</dbReference>
<dbReference type="Gene3D" id="3.40.850.10">
    <property type="entry name" value="Kinesin motor domain"/>
    <property type="match status" value="1"/>
</dbReference>
<dbReference type="SUPFAM" id="SSF52540">
    <property type="entry name" value="P-loop containing nucleoside triphosphate hydrolases"/>
    <property type="match status" value="1"/>
</dbReference>
<accession>A0A813H711</accession>
<evidence type="ECO:0000313" key="3">
    <source>
        <dbReference type="EMBL" id="CAE8633415.1"/>
    </source>
</evidence>
<sequence>MLVDCAGTERKKTDQECIRLLTMQQRVPSHAFRASSLTKLLADAFTKGARAKLAVVCTASPCATDTEHTISTLRMGMGLGGKGSEQEGAHGPKMLTLLFVWITLDVPMLGLVVTWPVALPIAGAAEPYSQPIADDGESDEDLGPTLVEFAVTGELPSAETRPAAFQPPFERRHRNYKCYLDFAMTNFGLSVQPEPGAVLSRLTRDGAPVASRLDLKSIHLAAGQETVFSMRLSGGDTNVTSSYTLVVARRSGSSTALRTLQSTSAKLDEPFHPGELKGLFHAVQSRYEDILDVACTKADGDQSVSCAVESGETMGDMAPTFGEMAFHPKTYVPSVEKLTPPVEEEHFNPHSGWMVRCKVPIDTWRRVTLKFDIISADKTANRQVRVVVTRDGCPHDQFYYDARCMSYCPMFYYEQKFNWRCGRCNENCEFCKNWGGCEDCRRDTTLQRYELRDDGTCEAFRIHPFKVYYDCAKLLAGSCAALISLYVLGCAAWLTHQACSERPRGKAGSIAYSEEEREPLTSRP</sequence>
<comment type="caution">
    <text evidence="1">Lacks conserved residue(s) required for the propagation of feature annotation.</text>
</comment>
<dbReference type="InterPro" id="IPR036961">
    <property type="entry name" value="Kinesin_motor_dom_sf"/>
</dbReference>